<accession>A0A8D0ECQ3</accession>
<reference evidence="1" key="2">
    <citation type="submission" date="2025-09" db="UniProtKB">
        <authorList>
            <consortium name="Ensembl"/>
        </authorList>
    </citation>
    <scope>IDENTIFICATION</scope>
</reference>
<reference evidence="1" key="1">
    <citation type="submission" date="2025-08" db="UniProtKB">
        <authorList>
            <consortium name="Ensembl"/>
        </authorList>
    </citation>
    <scope>IDENTIFICATION</scope>
</reference>
<protein>
    <recommendedName>
        <fullName evidence="3">Leucine rich repeat containing 28</fullName>
    </recommendedName>
</protein>
<organism evidence="1 2">
    <name type="scientific">Salvator merianae</name>
    <name type="common">Argentine black and white tegu</name>
    <name type="synonym">Tupinambis merianae</name>
    <dbReference type="NCBI Taxonomy" id="96440"/>
    <lineage>
        <taxon>Eukaryota</taxon>
        <taxon>Metazoa</taxon>
        <taxon>Chordata</taxon>
        <taxon>Craniata</taxon>
        <taxon>Vertebrata</taxon>
        <taxon>Euteleostomi</taxon>
        <taxon>Lepidosauria</taxon>
        <taxon>Squamata</taxon>
        <taxon>Bifurcata</taxon>
        <taxon>Unidentata</taxon>
        <taxon>Episquamata</taxon>
        <taxon>Laterata</taxon>
        <taxon>Teiioidea</taxon>
        <taxon>Teiidae</taxon>
        <taxon>Salvator</taxon>
    </lineage>
</organism>
<evidence type="ECO:0000313" key="2">
    <source>
        <dbReference type="Proteomes" id="UP000694421"/>
    </source>
</evidence>
<dbReference type="GeneTree" id="ENSGT00940000157771"/>
<evidence type="ECO:0000313" key="1">
    <source>
        <dbReference type="Ensembl" id="ENSSMRP00000028928.1"/>
    </source>
</evidence>
<sequence length="128" mass="14815">MVADTIPTMASELCKTISEAKLERHKNLFLNYRNLHHFPLELLKDEGLQYLERLYMKRNSLTSLPENLAQKLPNLVELSLEELLIYVGILTYSKFQTHLQILLASLLRKPLTPANGGRRDCRKLMHVS</sequence>
<dbReference type="Gene3D" id="3.80.10.10">
    <property type="entry name" value="Ribonuclease Inhibitor"/>
    <property type="match status" value="1"/>
</dbReference>
<dbReference type="Proteomes" id="UP000694421">
    <property type="component" value="Unplaced"/>
</dbReference>
<proteinExistence type="predicted"/>
<dbReference type="SUPFAM" id="SSF52058">
    <property type="entry name" value="L domain-like"/>
    <property type="match status" value="1"/>
</dbReference>
<dbReference type="AlphaFoldDB" id="A0A8D0ECQ3"/>
<name>A0A8D0ECQ3_SALMN</name>
<dbReference type="InterPro" id="IPR032675">
    <property type="entry name" value="LRR_dom_sf"/>
</dbReference>
<dbReference type="Ensembl" id="ENSSMRT00000033763.1">
    <property type="protein sequence ID" value="ENSSMRP00000028928.1"/>
    <property type="gene ID" value="ENSSMRG00000022271.1"/>
</dbReference>
<keyword evidence="2" id="KW-1185">Reference proteome</keyword>
<evidence type="ECO:0008006" key="3">
    <source>
        <dbReference type="Google" id="ProtNLM"/>
    </source>
</evidence>